<feature type="region of interest" description="Interaction with DNA" evidence="10">
    <location>
        <begin position="166"/>
        <end position="171"/>
    </location>
</feature>
<evidence type="ECO:0000259" key="12">
    <source>
        <dbReference type="PROSITE" id="PS50880"/>
    </source>
</evidence>
<evidence type="ECO:0000256" key="9">
    <source>
        <dbReference type="ARBA" id="ARBA00023235"/>
    </source>
</evidence>
<name>A0ABT3WK68_9PROT</name>
<dbReference type="Proteomes" id="UP001165575">
    <property type="component" value="Unassembled WGS sequence"/>
</dbReference>
<feature type="site" description="Interaction with DNA" evidence="10">
    <location>
        <position position="32"/>
    </location>
</feature>
<dbReference type="InterPro" id="IPR003602">
    <property type="entry name" value="Topo_IA_DNA-bd_dom"/>
</dbReference>
<dbReference type="SMART" id="SM00436">
    <property type="entry name" value="TOP1Bc"/>
    <property type="match status" value="1"/>
</dbReference>
<feature type="site" description="Interaction with DNA" evidence="10">
    <location>
        <position position="306"/>
    </location>
</feature>
<dbReference type="InterPro" id="IPR028612">
    <property type="entry name" value="Topoisom_1_IA"/>
</dbReference>
<feature type="site" description="Interaction with DNA" evidence="10">
    <location>
        <position position="143"/>
    </location>
</feature>
<dbReference type="PROSITE" id="PS50880">
    <property type="entry name" value="TOPRIM"/>
    <property type="match status" value="1"/>
</dbReference>
<evidence type="ECO:0000313" key="15">
    <source>
        <dbReference type="Proteomes" id="UP001165575"/>
    </source>
</evidence>
<dbReference type="InterPro" id="IPR013825">
    <property type="entry name" value="Topo_IA_cen_sub2"/>
</dbReference>
<evidence type="ECO:0000256" key="4">
    <source>
        <dbReference type="ARBA" id="ARBA00022771"/>
    </source>
</evidence>
<proteinExistence type="inferred from homology"/>
<keyword evidence="6" id="KW-0460">Magnesium</keyword>
<reference evidence="14 15" key="1">
    <citation type="submission" date="2022-07" db="EMBL/GenBank/DDBJ databases">
        <title>Bombella genomes.</title>
        <authorList>
            <person name="Harer L."/>
            <person name="Styblova S."/>
            <person name="Ehrmann M."/>
        </authorList>
    </citation>
    <scope>NUCLEOTIDE SEQUENCE [LARGE SCALE GENOMIC DNA]</scope>
    <source>
        <strain evidence="14 15">TMW 2.2556</strain>
    </source>
</reference>
<evidence type="ECO:0000256" key="3">
    <source>
        <dbReference type="ARBA" id="ARBA00022723"/>
    </source>
</evidence>
<feature type="domain" description="Topo IA-type catalytic" evidence="13">
    <location>
        <begin position="132"/>
        <end position="571"/>
    </location>
</feature>
<dbReference type="CDD" id="cd00186">
    <property type="entry name" value="TOP1Ac"/>
    <property type="match status" value="1"/>
</dbReference>
<organism evidence="14 15">
    <name type="scientific">Bombella pollinis</name>
    <dbReference type="NCBI Taxonomy" id="2967337"/>
    <lineage>
        <taxon>Bacteria</taxon>
        <taxon>Pseudomonadati</taxon>
        <taxon>Pseudomonadota</taxon>
        <taxon>Alphaproteobacteria</taxon>
        <taxon>Acetobacterales</taxon>
        <taxon>Acetobacteraceae</taxon>
        <taxon>Bombella</taxon>
    </lineage>
</organism>
<dbReference type="InterPro" id="IPR013826">
    <property type="entry name" value="Topo_IA_cen_sub3"/>
</dbReference>
<dbReference type="Pfam" id="PF01751">
    <property type="entry name" value="Toprim"/>
    <property type="match status" value="1"/>
</dbReference>
<dbReference type="Gene3D" id="3.30.65.10">
    <property type="entry name" value="Bacterial Topoisomerase I, domain 1"/>
    <property type="match status" value="1"/>
</dbReference>
<feature type="site" description="Interaction with DNA" evidence="10">
    <location>
        <position position="503"/>
    </location>
</feature>
<dbReference type="Gene3D" id="1.10.290.10">
    <property type="entry name" value="Topoisomerase I, domain 4"/>
    <property type="match status" value="1"/>
</dbReference>
<dbReference type="InterPro" id="IPR013498">
    <property type="entry name" value="Topo_IA_Znf"/>
</dbReference>
<dbReference type="InterPro" id="IPR005733">
    <property type="entry name" value="TopoI_bac-type"/>
</dbReference>
<feature type="active site" description="O-(5'-phospho-DNA)-tyrosine intermediate" evidence="10">
    <location>
        <position position="304"/>
    </location>
</feature>
<feature type="site" description="Interaction with DNA" evidence="10">
    <location>
        <position position="146"/>
    </location>
</feature>
<keyword evidence="3" id="KW-0479">Metal-binding</keyword>
<evidence type="ECO:0000256" key="1">
    <source>
        <dbReference type="ARBA" id="ARBA00000213"/>
    </source>
</evidence>
<evidence type="ECO:0000256" key="6">
    <source>
        <dbReference type="ARBA" id="ARBA00022842"/>
    </source>
</evidence>
<dbReference type="InterPro" id="IPR003601">
    <property type="entry name" value="Topo_IA_2"/>
</dbReference>
<dbReference type="Pfam" id="PF01131">
    <property type="entry name" value="Topoisom_bac"/>
    <property type="match status" value="1"/>
</dbReference>
<dbReference type="NCBIfam" id="TIGR01051">
    <property type="entry name" value="topA_bact"/>
    <property type="match status" value="1"/>
</dbReference>
<dbReference type="InterPro" id="IPR023406">
    <property type="entry name" value="Topo_IA_AS"/>
</dbReference>
<gene>
    <name evidence="10 14" type="primary">topA</name>
    <name evidence="14" type="ORF">NQF89_03540</name>
</gene>
<dbReference type="PROSITE" id="PS00396">
    <property type="entry name" value="TOPO_IA_1"/>
    <property type="match status" value="1"/>
</dbReference>
<dbReference type="PROSITE" id="PS52039">
    <property type="entry name" value="TOPO_IA_2"/>
    <property type="match status" value="1"/>
</dbReference>
<evidence type="ECO:0000256" key="8">
    <source>
        <dbReference type="ARBA" id="ARBA00023125"/>
    </source>
</evidence>
<evidence type="ECO:0000256" key="10">
    <source>
        <dbReference type="HAMAP-Rule" id="MF_00952"/>
    </source>
</evidence>
<protein>
    <recommendedName>
        <fullName evidence="10">DNA topoisomerase 1</fullName>
        <ecNumber evidence="10">5.6.2.1</ecNumber>
    </recommendedName>
    <alternativeName>
        <fullName evidence="10">DNA topoisomerase I</fullName>
    </alternativeName>
</protein>
<dbReference type="SUPFAM" id="SSF56712">
    <property type="entry name" value="Prokaryotic type I DNA topoisomerase"/>
    <property type="match status" value="1"/>
</dbReference>
<feature type="compositionally biased region" description="Basic residues" evidence="11">
    <location>
        <begin position="833"/>
        <end position="852"/>
    </location>
</feature>
<dbReference type="GO" id="GO:0003917">
    <property type="term" value="F:DNA topoisomerase type I (single strand cut, ATP-independent) activity"/>
    <property type="evidence" value="ECO:0007669"/>
    <property type="project" value="UniProtKB-EC"/>
</dbReference>
<feature type="site" description="Interaction with DNA" evidence="10">
    <location>
        <position position="142"/>
    </location>
</feature>
<evidence type="ECO:0000256" key="2">
    <source>
        <dbReference type="ARBA" id="ARBA00009446"/>
    </source>
</evidence>
<dbReference type="InterPro" id="IPR000380">
    <property type="entry name" value="Topo_IA"/>
</dbReference>
<feature type="compositionally biased region" description="Low complexity" evidence="11">
    <location>
        <begin position="881"/>
        <end position="890"/>
    </location>
</feature>
<dbReference type="InterPro" id="IPR025589">
    <property type="entry name" value="Toprim_C_rpt"/>
</dbReference>
<dbReference type="InterPro" id="IPR034149">
    <property type="entry name" value="TOPRIM_TopoI"/>
</dbReference>
<evidence type="ECO:0000256" key="5">
    <source>
        <dbReference type="ARBA" id="ARBA00022833"/>
    </source>
</evidence>
<dbReference type="Gene3D" id="1.10.460.10">
    <property type="entry name" value="Topoisomerase I, domain 2"/>
    <property type="match status" value="1"/>
</dbReference>
<dbReference type="SUPFAM" id="SSF57783">
    <property type="entry name" value="Zinc beta-ribbon"/>
    <property type="match status" value="1"/>
</dbReference>
<dbReference type="InterPro" id="IPR006171">
    <property type="entry name" value="TOPRIM_dom"/>
</dbReference>
<dbReference type="Pfam" id="PF01396">
    <property type="entry name" value="Zn_ribbon_Top1"/>
    <property type="match status" value="1"/>
</dbReference>
<comment type="subunit">
    <text evidence="10">Monomer.</text>
</comment>
<keyword evidence="15" id="KW-1185">Reference proteome</keyword>
<keyword evidence="4" id="KW-0863">Zinc-finger</keyword>
<dbReference type="Gene3D" id="3.40.50.140">
    <property type="match status" value="1"/>
</dbReference>
<comment type="catalytic activity">
    <reaction evidence="1 10">
        <text>ATP-independent breakage of single-stranded DNA, followed by passage and rejoining.</text>
        <dbReference type="EC" id="5.6.2.1"/>
    </reaction>
</comment>
<dbReference type="HAMAP" id="MF_00952">
    <property type="entry name" value="Topoisom_1_prok"/>
    <property type="match status" value="1"/>
</dbReference>
<dbReference type="InterPro" id="IPR013824">
    <property type="entry name" value="Topo_IA_cen_sub1"/>
</dbReference>
<feature type="site" description="Interaction with DNA" evidence="10">
    <location>
        <position position="158"/>
    </location>
</feature>
<comment type="function">
    <text evidence="10">Releases the supercoiling and torsional tension of DNA, which is introduced during the DNA replication and transcription, by transiently cleaving and rejoining one strand of the DNA duplex. Introduces a single-strand break via transesterification at a target site in duplex DNA. The scissile phosphodiester is attacked by the catalytic tyrosine of the enzyme, resulting in the formation of a DNA-(5'-phosphotyrosyl)-enzyme intermediate and the expulsion of a 3'-OH DNA strand. The free DNA strand then undergoes passage around the unbroken strand, thus removing DNA supercoils. Finally, in the religation step, the DNA 3'-OH attacks the covalent intermediate to expel the active-site tyrosine and restore the DNA phosphodiester backbone.</text>
</comment>
<evidence type="ECO:0000256" key="7">
    <source>
        <dbReference type="ARBA" id="ARBA00023029"/>
    </source>
</evidence>
<comment type="similarity">
    <text evidence="2 10">Belongs to the type IA topoisomerase family.</text>
</comment>
<dbReference type="RefSeq" id="WP_266137621.1">
    <property type="nucleotide sequence ID" value="NZ_JANIDX010000003.1"/>
</dbReference>
<dbReference type="Pfam" id="PF13368">
    <property type="entry name" value="Toprim_C_rpt"/>
    <property type="match status" value="3"/>
</dbReference>
<dbReference type="InterPro" id="IPR013497">
    <property type="entry name" value="Topo_IA_cen"/>
</dbReference>
<feature type="domain" description="Toprim" evidence="12">
    <location>
        <begin position="2"/>
        <end position="116"/>
    </location>
</feature>
<dbReference type="EMBL" id="JANIDX010000003">
    <property type="protein sequence ID" value="MCX5619494.1"/>
    <property type="molecule type" value="Genomic_DNA"/>
</dbReference>
<sequence length="898" mass="99025">MKNVVVVESPAKAKTINRYLGSDYTVIASFGHVRDLPPKDGSVRPDENFAMSWQTDERGSKQITAIAKALKGASKLILATDPDREGEAISWHVRSALEEKKLLKGIEVERVTFNEITKNAIAAAMKAPRTLDRPLIDAYLARRALDYLVGFTLSPVLWRKLPGSRSAGRVQSVALRLICEREAEIEVFKAKEYWSVEGLFTTPKKADFSAKLTHLEGKKLDQFALPDEATAHKARDLVRASALSVRKIERKRTRRNPAPPFTTSTLQQEASRKLGMSAQTTMRTAQQLYEGVDLNGETVGLITYMRTDGVTMATEAVQAIRSHINTAFGKDYCPAKPRSYATKAKNAQEAHEAIRPTDVSRTPDAVAAVLTADQKRLYELIWKRSVASQMQSAELDQTAITIGDNTDQTLLRATGSIIAFDGFLKLYIEGHDDKDKNNDDDQNRLLPAMAEGDSLNTKDVKAEQHFTQPPPRYSEASLVKKMEEIGIGRPSTYASILSVLRDRNYVRLEARRFIPEDRGRLVTAFLTSFFQRYVDTGFTASLETQLDDISDGRADWHDVMSAFWQDFSATVAKTKDLKISDVIDALDQDLGNHFFPPRPDGSDPRHCPSCTDGRLGLKLGRHGAFLGCSNYPECRTTRPLTVDNGEDTALPDGMRLLGHDPATGEDITLRRGPYGLYVQRGEPDPEDKKAKPKRATIPKDRNGEELTLKEAIGLLSLPREVGPHPETGEMITAGLGRFGPFVKMGSIYGTLSKDDDVLTIGLNRAVDALAKKLASIRTLGTHPKDGEAVMVRKGRFGPYVQHGQLIATLPKGDSMDDITLEEALALLDEKGKPLKGGRKTATKKTTTKKTTTKKTTTTAKKKAPAKKASASSTTTKRKASTPKTKTPTTPLSEDDMPF</sequence>
<dbReference type="PANTHER" id="PTHR42785">
    <property type="entry name" value="DNA TOPOISOMERASE, TYPE IA, CORE"/>
    <property type="match status" value="1"/>
</dbReference>
<accession>A0ABT3WK68</accession>
<comment type="caution">
    <text evidence="10">Lacks conserved residue(s) required for the propagation of feature annotation.</text>
</comment>
<evidence type="ECO:0000313" key="14">
    <source>
        <dbReference type="EMBL" id="MCX5619494.1"/>
    </source>
</evidence>
<dbReference type="PANTHER" id="PTHR42785:SF1">
    <property type="entry name" value="DNA TOPOISOMERASE"/>
    <property type="match status" value="1"/>
</dbReference>
<keyword evidence="9 10" id="KW-0413">Isomerase</keyword>
<evidence type="ECO:0000256" key="11">
    <source>
        <dbReference type="SAM" id="MobiDB-lite"/>
    </source>
</evidence>
<evidence type="ECO:0000259" key="13">
    <source>
        <dbReference type="PROSITE" id="PS52039"/>
    </source>
</evidence>
<dbReference type="Gene3D" id="2.70.20.10">
    <property type="entry name" value="Topoisomerase I, domain 3"/>
    <property type="match status" value="1"/>
</dbReference>
<feature type="region of interest" description="Disordered" evidence="11">
    <location>
        <begin position="831"/>
        <end position="898"/>
    </location>
</feature>
<keyword evidence="8 10" id="KW-0238">DNA-binding</keyword>
<dbReference type="PRINTS" id="PR00417">
    <property type="entry name" value="PRTPISMRASEI"/>
</dbReference>
<comment type="caution">
    <text evidence="14">The sequence shown here is derived from an EMBL/GenBank/DDBJ whole genome shotgun (WGS) entry which is preliminary data.</text>
</comment>
<dbReference type="SMART" id="SM00493">
    <property type="entry name" value="TOPRIM"/>
    <property type="match status" value="1"/>
</dbReference>
<dbReference type="CDD" id="cd03363">
    <property type="entry name" value="TOPRIM_TopoIA_TopoI"/>
    <property type="match status" value="1"/>
</dbReference>
<dbReference type="SMART" id="SM00437">
    <property type="entry name" value="TOP1Ac"/>
    <property type="match status" value="1"/>
</dbReference>
<dbReference type="InterPro" id="IPR023405">
    <property type="entry name" value="Topo_IA_core_domain"/>
</dbReference>
<keyword evidence="5" id="KW-0862">Zinc</keyword>
<keyword evidence="7 10" id="KW-0799">Topoisomerase</keyword>
<dbReference type="EC" id="5.6.2.1" evidence="10"/>